<evidence type="ECO:0000313" key="1">
    <source>
        <dbReference type="EMBL" id="KAK9524791.1"/>
    </source>
</evidence>
<gene>
    <name evidence="1" type="ORF">VZT92_017157</name>
</gene>
<keyword evidence="2" id="KW-1185">Reference proteome</keyword>
<accession>A0AAW1ERD3</accession>
<comment type="caution">
    <text evidence="1">The sequence shown here is derived from an EMBL/GenBank/DDBJ whole genome shotgun (WGS) entry which is preliminary data.</text>
</comment>
<evidence type="ECO:0000313" key="2">
    <source>
        <dbReference type="Proteomes" id="UP001488805"/>
    </source>
</evidence>
<dbReference type="Proteomes" id="UP001488805">
    <property type="component" value="Unassembled WGS sequence"/>
</dbReference>
<reference evidence="1 2" key="1">
    <citation type="journal article" date="2024" name="Genome Biol. Evol.">
        <title>Chromosome-level genome assembly of the viviparous eelpout Zoarces viviparus.</title>
        <authorList>
            <person name="Fuhrmann N."/>
            <person name="Brasseur M.V."/>
            <person name="Bakowski C.E."/>
            <person name="Podsiadlowski L."/>
            <person name="Prost S."/>
            <person name="Krehenwinkel H."/>
            <person name="Mayer C."/>
        </authorList>
    </citation>
    <scope>NUCLEOTIDE SEQUENCE [LARGE SCALE GENOMIC DNA]</scope>
    <source>
        <strain evidence="1">NO-MEL_2022_Ind0_liver</strain>
    </source>
</reference>
<name>A0AAW1ERD3_ZOAVI</name>
<sequence length="75" mass="8161">MSTLPCFVPQVPKGVTQSIHDHDVEHRADIEGIWALGFNGPDPFPATEETEEAKEGDELVSVVELFLPRASCGNV</sequence>
<proteinExistence type="predicted"/>
<protein>
    <submittedName>
        <fullName evidence="1">Uncharacterized protein</fullName>
    </submittedName>
</protein>
<organism evidence="1 2">
    <name type="scientific">Zoarces viviparus</name>
    <name type="common">Viviparous eelpout</name>
    <name type="synonym">Blennius viviparus</name>
    <dbReference type="NCBI Taxonomy" id="48416"/>
    <lineage>
        <taxon>Eukaryota</taxon>
        <taxon>Metazoa</taxon>
        <taxon>Chordata</taxon>
        <taxon>Craniata</taxon>
        <taxon>Vertebrata</taxon>
        <taxon>Euteleostomi</taxon>
        <taxon>Actinopterygii</taxon>
        <taxon>Neopterygii</taxon>
        <taxon>Teleostei</taxon>
        <taxon>Neoteleostei</taxon>
        <taxon>Acanthomorphata</taxon>
        <taxon>Eupercaria</taxon>
        <taxon>Perciformes</taxon>
        <taxon>Cottioidei</taxon>
        <taxon>Zoarcales</taxon>
        <taxon>Zoarcidae</taxon>
        <taxon>Zoarcinae</taxon>
        <taxon>Zoarces</taxon>
    </lineage>
</organism>
<dbReference type="EMBL" id="JBCEZU010000145">
    <property type="protein sequence ID" value="KAK9524791.1"/>
    <property type="molecule type" value="Genomic_DNA"/>
</dbReference>
<dbReference type="AlphaFoldDB" id="A0AAW1ERD3"/>